<organism evidence="2">
    <name type="scientific">Oryza meridionalis</name>
    <dbReference type="NCBI Taxonomy" id="40149"/>
    <lineage>
        <taxon>Eukaryota</taxon>
        <taxon>Viridiplantae</taxon>
        <taxon>Streptophyta</taxon>
        <taxon>Embryophyta</taxon>
        <taxon>Tracheophyta</taxon>
        <taxon>Spermatophyta</taxon>
        <taxon>Magnoliopsida</taxon>
        <taxon>Liliopsida</taxon>
        <taxon>Poales</taxon>
        <taxon>Poaceae</taxon>
        <taxon>BOP clade</taxon>
        <taxon>Oryzoideae</taxon>
        <taxon>Oryzeae</taxon>
        <taxon>Oryzinae</taxon>
        <taxon>Oryza</taxon>
    </lineage>
</organism>
<dbReference type="AlphaFoldDB" id="A0A0E0FDR6"/>
<feature type="region of interest" description="Disordered" evidence="1">
    <location>
        <begin position="1"/>
        <end position="49"/>
    </location>
</feature>
<dbReference type="Gramene" id="OMERI12G12430.1">
    <property type="protein sequence ID" value="OMERI12G12430.1"/>
    <property type="gene ID" value="OMERI12G12430"/>
</dbReference>
<dbReference type="HOGENOM" id="CLU_2112773_0_0_1"/>
<reference evidence="2" key="1">
    <citation type="submission" date="2015-04" db="UniProtKB">
        <authorList>
            <consortium name="EnsemblPlants"/>
        </authorList>
    </citation>
    <scope>IDENTIFICATION</scope>
</reference>
<reference evidence="2" key="2">
    <citation type="submission" date="2018-05" db="EMBL/GenBank/DDBJ databases">
        <title>OmerRS3 (Oryza meridionalis Reference Sequence Version 3).</title>
        <authorList>
            <person name="Zhang J."/>
            <person name="Kudrna D."/>
            <person name="Lee S."/>
            <person name="Talag J."/>
            <person name="Welchert J."/>
            <person name="Wing R.A."/>
        </authorList>
    </citation>
    <scope>NUCLEOTIDE SEQUENCE [LARGE SCALE GENOMIC DNA]</scope>
    <source>
        <strain evidence="2">cv. OR44</strain>
    </source>
</reference>
<name>A0A0E0FDR6_9ORYZ</name>
<dbReference type="EnsemblPlants" id="OMERI12G12430.1">
    <property type="protein sequence ID" value="OMERI12G12430.1"/>
    <property type="gene ID" value="OMERI12G12430"/>
</dbReference>
<keyword evidence="3" id="KW-1185">Reference proteome</keyword>
<protein>
    <submittedName>
        <fullName evidence="2">Uncharacterized protein</fullName>
    </submittedName>
</protein>
<evidence type="ECO:0000313" key="2">
    <source>
        <dbReference type="EnsemblPlants" id="OMERI12G12430.1"/>
    </source>
</evidence>
<evidence type="ECO:0000256" key="1">
    <source>
        <dbReference type="SAM" id="MobiDB-lite"/>
    </source>
</evidence>
<dbReference type="Proteomes" id="UP000008021">
    <property type="component" value="Chromosome 12"/>
</dbReference>
<feature type="compositionally biased region" description="Basic and acidic residues" evidence="1">
    <location>
        <begin position="1"/>
        <end position="14"/>
    </location>
</feature>
<accession>A0A0E0FDR6</accession>
<sequence>MDRMRARWSWRERAPAGSKVPELAAATSVAGSKADRSEEKGAASSAPPWLEKMFEVPAELLVAGSRTTSPKTRESELVSHFLGGAEQALSVQLGDLGQTKPSTAERPKLSDEYDH</sequence>
<feature type="region of interest" description="Disordered" evidence="1">
    <location>
        <begin position="91"/>
        <end position="115"/>
    </location>
</feature>
<evidence type="ECO:0000313" key="3">
    <source>
        <dbReference type="Proteomes" id="UP000008021"/>
    </source>
</evidence>
<feature type="compositionally biased region" description="Basic and acidic residues" evidence="1">
    <location>
        <begin position="103"/>
        <end position="115"/>
    </location>
</feature>
<proteinExistence type="predicted"/>